<sequence>MSALQKYLLKSKTVANASDLPPTFAMPAPMARKSAADYEPLPWQNYFDSSNDLNIANTNDAFRVYQTRGSNSSNNSPLFYFHHGGGHSGLTWALAVKELKKGLLGESCSTLCFDCRGHGATRAENESDLSLSRLSNDCVNVINAAYPELPKEIVLVGHSMGGAVVVDVASRGLIKNVIGVVVLDIVEGTAMESLNYVLKSLLDRPPSFPSIQKAIEWSLKHGGSKNMEAARISIPSQIRPSQYSDDGKVTLYSWRTDLTASEPYWTGWYDGMSSRFLAVKGGRLIILAGTDRLDKTLMIGQMQGKFQMVVLNEVGHSIQEDAPTHLARQLEIFYDRNKMNVGIKRFVIPLNPAATGSGHQHEHTTE</sequence>
<feature type="active site" evidence="7">
    <location>
        <position position="159"/>
    </location>
</feature>
<dbReference type="PANTHER" id="PTHR14189">
    <property type="entry name" value="PROTEIN PHOSPHATASE METHYLESTERASE-1 RELATED"/>
    <property type="match status" value="1"/>
</dbReference>
<evidence type="ECO:0000313" key="9">
    <source>
        <dbReference type="EMBL" id="TPX32885.1"/>
    </source>
</evidence>
<dbReference type="Gene3D" id="3.40.50.1820">
    <property type="entry name" value="alpha/beta hydrolase"/>
    <property type="match status" value="1"/>
</dbReference>
<dbReference type="AlphaFoldDB" id="A0A507C5Y7"/>
<accession>A0A507C5Y7</accession>
<evidence type="ECO:0000256" key="1">
    <source>
        <dbReference type="ARBA" id="ARBA00008645"/>
    </source>
</evidence>
<evidence type="ECO:0000256" key="4">
    <source>
        <dbReference type="ARBA" id="ARBA00022801"/>
    </source>
</evidence>
<comment type="function">
    <text evidence="6">Demethylates proteins that have been reversibly carboxymethylated.</text>
</comment>
<evidence type="ECO:0000256" key="5">
    <source>
        <dbReference type="ARBA" id="ARBA00049203"/>
    </source>
</evidence>
<dbReference type="InterPro" id="IPR016812">
    <property type="entry name" value="PPase_methylesterase_euk"/>
</dbReference>
<dbReference type="SUPFAM" id="SSF53474">
    <property type="entry name" value="alpha/beta-Hydrolases"/>
    <property type="match status" value="1"/>
</dbReference>
<protein>
    <recommendedName>
        <fullName evidence="2 6">Protein phosphatase methylesterase 1</fullName>
        <shortName evidence="6">PME-1</shortName>
        <ecNumber evidence="6">3.1.1.-</ecNumber>
    </recommendedName>
</protein>
<dbReference type="GO" id="GO:0051723">
    <property type="term" value="F:protein methylesterase activity"/>
    <property type="evidence" value="ECO:0007669"/>
    <property type="project" value="UniProtKB-EC"/>
</dbReference>
<evidence type="ECO:0000259" key="8">
    <source>
        <dbReference type="Pfam" id="PF12697"/>
    </source>
</evidence>
<dbReference type="EMBL" id="QEAO01000025">
    <property type="protein sequence ID" value="TPX32885.1"/>
    <property type="molecule type" value="Genomic_DNA"/>
</dbReference>
<dbReference type="InterPro" id="IPR029058">
    <property type="entry name" value="AB_hydrolase_fold"/>
</dbReference>
<gene>
    <name evidence="9" type="ORF">SmJEL517_g04090</name>
</gene>
<dbReference type="Pfam" id="PF12697">
    <property type="entry name" value="Abhydrolase_6"/>
    <property type="match status" value="1"/>
</dbReference>
<dbReference type="InterPro" id="IPR000073">
    <property type="entry name" value="AB_hydrolase_1"/>
</dbReference>
<dbReference type="PANTHER" id="PTHR14189:SF0">
    <property type="entry name" value="PROTEIN PHOSPHATASE METHYLESTERASE 1"/>
    <property type="match status" value="1"/>
</dbReference>
<keyword evidence="4 6" id="KW-0378">Hydrolase</keyword>
<keyword evidence="3 6" id="KW-0719">Serine esterase</keyword>
<dbReference type="GeneID" id="42005315"/>
<evidence type="ECO:0000256" key="3">
    <source>
        <dbReference type="ARBA" id="ARBA00022487"/>
    </source>
</evidence>
<feature type="active site" evidence="7">
    <location>
        <position position="184"/>
    </location>
</feature>
<comment type="catalytic activity">
    <reaction evidence="5">
        <text>[phosphatase 2A protein]-C-terminal L-leucine methyl ester + H2O = [phosphatase 2A protein]-C-terminal L-leucine + methanol + H(+)</text>
        <dbReference type="Rhea" id="RHEA:48548"/>
        <dbReference type="Rhea" id="RHEA-COMP:12134"/>
        <dbReference type="Rhea" id="RHEA-COMP:12135"/>
        <dbReference type="ChEBI" id="CHEBI:15377"/>
        <dbReference type="ChEBI" id="CHEBI:15378"/>
        <dbReference type="ChEBI" id="CHEBI:17790"/>
        <dbReference type="ChEBI" id="CHEBI:90516"/>
        <dbReference type="ChEBI" id="CHEBI:90517"/>
        <dbReference type="EC" id="3.1.1.89"/>
    </reaction>
</comment>
<dbReference type="Proteomes" id="UP000319731">
    <property type="component" value="Unassembled WGS sequence"/>
</dbReference>
<reference evidence="9 10" key="1">
    <citation type="journal article" date="2019" name="Sci. Rep.">
        <title>Comparative genomics of chytrid fungi reveal insights into the obligate biotrophic and pathogenic lifestyle of Synchytrium endobioticum.</title>
        <authorList>
            <person name="van de Vossenberg B.T.L.H."/>
            <person name="Warris S."/>
            <person name="Nguyen H.D.T."/>
            <person name="van Gent-Pelzer M.P.E."/>
            <person name="Joly D.L."/>
            <person name="van de Geest H.C."/>
            <person name="Bonants P.J.M."/>
            <person name="Smith D.S."/>
            <person name="Levesque C.A."/>
            <person name="van der Lee T.A.J."/>
        </authorList>
    </citation>
    <scope>NUCLEOTIDE SEQUENCE [LARGE SCALE GENOMIC DNA]</scope>
    <source>
        <strain evidence="9 10">JEL517</strain>
    </source>
</reference>
<dbReference type="OrthoDB" id="194865at2759"/>
<comment type="caution">
    <text evidence="9">The sequence shown here is derived from an EMBL/GenBank/DDBJ whole genome shotgun (WGS) entry which is preliminary data.</text>
</comment>
<proteinExistence type="inferred from homology"/>
<organism evidence="9 10">
    <name type="scientific">Synchytrium microbalum</name>
    <dbReference type="NCBI Taxonomy" id="1806994"/>
    <lineage>
        <taxon>Eukaryota</taxon>
        <taxon>Fungi</taxon>
        <taxon>Fungi incertae sedis</taxon>
        <taxon>Chytridiomycota</taxon>
        <taxon>Chytridiomycota incertae sedis</taxon>
        <taxon>Chytridiomycetes</taxon>
        <taxon>Synchytriales</taxon>
        <taxon>Synchytriaceae</taxon>
        <taxon>Synchytrium</taxon>
    </lineage>
</organism>
<dbReference type="EC" id="3.1.1.-" evidence="6"/>
<feature type="domain" description="AB hydrolase-1" evidence="8">
    <location>
        <begin position="81"/>
        <end position="323"/>
    </location>
</feature>
<dbReference type="RefSeq" id="XP_031024014.1">
    <property type="nucleotide sequence ID" value="XM_031170018.1"/>
</dbReference>
<name>A0A507C5Y7_9FUNG</name>
<keyword evidence="10" id="KW-1185">Reference proteome</keyword>
<evidence type="ECO:0000256" key="7">
    <source>
        <dbReference type="PIRSR" id="PIRSR022950-1"/>
    </source>
</evidence>
<comment type="similarity">
    <text evidence="1 6">Belongs to the AB hydrolase superfamily.</text>
</comment>
<evidence type="ECO:0000313" key="10">
    <source>
        <dbReference type="Proteomes" id="UP000319731"/>
    </source>
</evidence>
<feature type="active site" evidence="7">
    <location>
        <position position="316"/>
    </location>
</feature>
<dbReference type="PIRSF" id="PIRSF022950">
    <property type="entry name" value="PPase_methylesterase_euk"/>
    <property type="match status" value="1"/>
</dbReference>
<evidence type="ECO:0000256" key="6">
    <source>
        <dbReference type="PIRNR" id="PIRNR022950"/>
    </source>
</evidence>
<dbReference type="STRING" id="1806994.A0A507C5Y7"/>
<evidence type="ECO:0000256" key="2">
    <source>
        <dbReference type="ARBA" id="ARBA00020672"/>
    </source>
</evidence>